<keyword evidence="2" id="KW-0694">RNA-binding</keyword>
<reference evidence="5 6" key="1">
    <citation type="submission" date="2011-02" db="EMBL/GenBank/DDBJ databases">
        <title>The Genome Sequence of Sphaeroforma arctica JP610.</title>
        <authorList>
            <consortium name="The Broad Institute Genome Sequencing Platform"/>
            <person name="Russ C."/>
            <person name="Cuomo C."/>
            <person name="Young S.K."/>
            <person name="Zeng Q."/>
            <person name="Gargeya S."/>
            <person name="Alvarado L."/>
            <person name="Berlin A."/>
            <person name="Chapman S.B."/>
            <person name="Chen Z."/>
            <person name="Freedman E."/>
            <person name="Gellesch M."/>
            <person name="Goldberg J."/>
            <person name="Griggs A."/>
            <person name="Gujja S."/>
            <person name="Heilman E."/>
            <person name="Heiman D."/>
            <person name="Howarth C."/>
            <person name="Mehta T."/>
            <person name="Neiman D."/>
            <person name="Pearson M."/>
            <person name="Roberts A."/>
            <person name="Saif S."/>
            <person name="Shea T."/>
            <person name="Shenoy N."/>
            <person name="Sisk P."/>
            <person name="Stolte C."/>
            <person name="Sykes S."/>
            <person name="White J."/>
            <person name="Yandava C."/>
            <person name="Burger G."/>
            <person name="Gray M.W."/>
            <person name="Holland P.W.H."/>
            <person name="King N."/>
            <person name="Lang F.B.F."/>
            <person name="Roger A.J."/>
            <person name="Ruiz-Trillo I."/>
            <person name="Haas B."/>
            <person name="Nusbaum C."/>
            <person name="Birren B."/>
        </authorList>
    </citation>
    <scope>NUCLEOTIDE SEQUENCE [LARGE SCALE GENOMIC DNA]</scope>
    <source>
        <strain evidence="5 6">JP610</strain>
    </source>
</reference>
<dbReference type="Gene3D" id="3.30.1370.10">
    <property type="entry name" value="K Homology domain, type 1"/>
    <property type="match status" value="4"/>
</dbReference>
<feature type="domain" description="K Homology" evidence="4">
    <location>
        <begin position="79"/>
        <end position="149"/>
    </location>
</feature>
<organism evidence="5 6">
    <name type="scientific">Sphaeroforma arctica JP610</name>
    <dbReference type="NCBI Taxonomy" id="667725"/>
    <lineage>
        <taxon>Eukaryota</taxon>
        <taxon>Ichthyosporea</taxon>
        <taxon>Ichthyophonida</taxon>
        <taxon>Sphaeroforma</taxon>
    </lineage>
</organism>
<feature type="compositionally biased region" description="Gly residues" evidence="3">
    <location>
        <begin position="556"/>
        <end position="582"/>
    </location>
</feature>
<name>A0A0L0G109_9EUKA</name>
<dbReference type="Pfam" id="PF00013">
    <property type="entry name" value="KH_1"/>
    <property type="match status" value="4"/>
</dbReference>
<proteinExistence type="predicted"/>
<keyword evidence="6" id="KW-1185">Reference proteome</keyword>
<dbReference type="PROSITE" id="PS50084">
    <property type="entry name" value="KH_TYPE_1"/>
    <property type="match status" value="4"/>
</dbReference>
<feature type="compositionally biased region" description="Low complexity" evidence="3">
    <location>
        <begin position="603"/>
        <end position="613"/>
    </location>
</feature>
<dbReference type="SUPFAM" id="SSF54791">
    <property type="entry name" value="Eukaryotic type KH-domain (KH-domain type I)"/>
    <property type="match status" value="4"/>
</dbReference>
<dbReference type="STRING" id="667725.A0A0L0G109"/>
<feature type="region of interest" description="Disordered" evidence="3">
    <location>
        <begin position="250"/>
        <end position="273"/>
    </location>
</feature>
<feature type="compositionally biased region" description="Low complexity" evidence="3">
    <location>
        <begin position="676"/>
        <end position="689"/>
    </location>
</feature>
<keyword evidence="1" id="KW-0677">Repeat</keyword>
<evidence type="ECO:0000256" key="3">
    <source>
        <dbReference type="SAM" id="MobiDB-lite"/>
    </source>
</evidence>
<feature type="region of interest" description="Disordered" evidence="3">
    <location>
        <begin position="447"/>
        <end position="696"/>
    </location>
</feature>
<dbReference type="Proteomes" id="UP000054560">
    <property type="component" value="Unassembled WGS sequence"/>
</dbReference>
<evidence type="ECO:0000256" key="1">
    <source>
        <dbReference type="ARBA" id="ARBA00022737"/>
    </source>
</evidence>
<dbReference type="InterPro" id="IPR004088">
    <property type="entry name" value="KH_dom_type_1"/>
</dbReference>
<feature type="compositionally biased region" description="Gly residues" evidence="3">
    <location>
        <begin position="250"/>
        <end position="268"/>
    </location>
</feature>
<accession>A0A0L0G109</accession>
<gene>
    <name evidence="5" type="ORF">SARC_05192</name>
</gene>
<dbReference type="InterPro" id="IPR004087">
    <property type="entry name" value="KH_dom"/>
</dbReference>
<dbReference type="OrthoDB" id="5204190at2759"/>
<feature type="compositionally biased region" description="Gly residues" evidence="3">
    <location>
        <begin position="355"/>
        <end position="371"/>
    </location>
</feature>
<feature type="compositionally biased region" description="Gly residues" evidence="3">
    <location>
        <begin position="469"/>
        <end position="531"/>
    </location>
</feature>
<feature type="domain" description="K Homology" evidence="4">
    <location>
        <begin position="277"/>
        <end position="346"/>
    </location>
</feature>
<feature type="region of interest" description="Disordered" evidence="3">
    <location>
        <begin position="349"/>
        <end position="378"/>
    </location>
</feature>
<evidence type="ECO:0000313" key="6">
    <source>
        <dbReference type="Proteomes" id="UP000054560"/>
    </source>
</evidence>
<dbReference type="GO" id="GO:0003723">
    <property type="term" value="F:RNA binding"/>
    <property type="evidence" value="ECO:0007669"/>
    <property type="project" value="UniProtKB-UniRule"/>
</dbReference>
<feature type="domain" description="K Homology" evidence="4">
    <location>
        <begin position="372"/>
        <end position="443"/>
    </location>
</feature>
<dbReference type="EMBL" id="KQ241919">
    <property type="protein sequence ID" value="KNC82519.1"/>
    <property type="molecule type" value="Genomic_DNA"/>
</dbReference>
<dbReference type="InterPro" id="IPR036612">
    <property type="entry name" value="KH_dom_type_1_sf"/>
</dbReference>
<feature type="compositionally biased region" description="Gly residues" evidence="3">
    <location>
        <begin position="614"/>
        <end position="636"/>
    </location>
</feature>
<dbReference type="PANTHER" id="PTHR10288">
    <property type="entry name" value="KH DOMAIN CONTAINING RNA BINDING PROTEIN"/>
    <property type="match status" value="1"/>
</dbReference>
<dbReference type="GeneID" id="25905696"/>
<dbReference type="RefSeq" id="XP_014156421.1">
    <property type="nucleotide sequence ID" value="XM_014300946.1"/>
</dbReference>
<evidence type="ECO:0000256" key="2">
    <source>
        <dbReference type="PROSITE-ProRule" id="PRU00117"/>
    </source>
</evidence>
<evidence type="ECO:0000259" key="4">
    <source>
        <dbReference type="SMART" id="SM00322"/>
    </source>
</evidence>
<feature type="compositionally biased region" description="Low complexity" evidence="3">
    <location>
        <begin position="15"/>
        <end position="49"/>
    </location>
</feature>
<evidence type="ECO:0000313" key="5">
    <source>
        <dbReference type="EMBL" id="KNC82519.1"/>
    </source>
</evidence>
<dbReference type="SMART" id="SM00322">
    <property type="entry name" value="KH"/>
    <property type="match status" value="4"/>
</dbReference>
<protein>
    <recommendedName>
        <fullName evidence="4">K Homology domain-containing protein</fullName>
    </recommendedName>
</protein>
<sequence>MDFQDMLQQAKDRASAIAKGEPAPAATAAPAAAAYTATGEADANAASAGTKRPHDDGGDDDGAAKRVNTGLGYDQSSIMPTSDVYDIPTSAAGLVIGRGGETIKRLQAESGARLQIAPDSHDGVHRRVTITGDGASIAKVRSLIKEVVDTSQSSSSTGGNAEPEERVEVMCPNNRVGVIIGRGGEKIRELQAHSGARIQVIQDNQPPGAIEKPVVISGDREKVAIAKKMVEEIIADSPYDNSTVGGSARGGSFGGMGSGGNSGFGGQSGSYQESPYGTVKVEIRIPSDGVGLVIGHGGSTIKRLQAESGAKIQLEQDMGRPERVVTIEGFAESVKRGEAAVMEIVNQHKERQGRGSMGGGTGGHGGMGGSDGRPDVRIPVDSTKVGLVIGRGGETIKMIIAETGARVQLDRDGPQYGPEKFFLVNGTDEEIAAARAMIMEKAGGGPMGGGGGYNSRGPAPGDPNSWGQGAPGGQSGGYGSRGGSQGAGGYGPRGGQAGPGGYGPPGGQSSGGYGSQGGGYGSQSAQGGGYGSRPSQGGQSGGYGQDRRDSSYSQGAPGGSSTGPSGGGFSAPGGDSQGGYGAPGAQQGAQGGYGAGSQGGYGSSSQGNQSSAQGGYGSQGAAAGGYGQSQGQGAGGYNSQAPAAGGYGASQQSGYTASSQQSSSEPAPPGQEMYNQQQGQQGASAGQSSEQWTEQQKIWAEQWKEYYAQQAKAGGEGAAQQ</sequence>
<feature type="compositionally biased region" description="Gly residues" evidence="3">
    <location>
        <begin position="589"/>
        <end position="602"/>
    </location>
</feature>
<dbReference type="AlphaFoldDB" id="A0A0L0G109"/>
<feature type="compositionally biased region" description="Low complexity" evidence="3">
    <location>
        <begin position="637"/>
        <end position="665"/>
    </location>
</feature>
<feature type="region of interest" description="Disordered" evidence="3">
    <location>
        <begin position="1"/>
        <end position="79"/>
    </location>
</feature>
<feature type="domain" description="K Homology" evidence="4">
    <location>
        <begin position="163"/>
        <end position="235"/>
    </location>
</feature>
<dbReference type="eggNOG" id="KOG1676">
    <property type="taxonomic scope" value="Eukaryota"/>
</dbReference>